<evidence type="ECO:0000313" key="1">
    <source>
        <dbReference type="EMBL" id="CAX31860.1"/>
    </source>
</evidence>
<organism evidence="1 2">
    <name type="scientific">Prochlorococcus marinus (strain MIT 9313)</name>
    <dbReference type="NCBI Taxonomy" id="74547"/>
    <lineage>
        <taxon>Bacteria</taxon>
        <taxon>Bacillati</taxon>
        <taxon>Cyanobacteriota</taxon>
        <taxon>Cyanophyceae</taxon>
        <taxon>Synechococcales</taxon>
        <taxon>Prochlorococcaceae</taxon>
        <taxon>Prochlorococcus</taxon>
    </lineage>
</organism>
<name>B9ERG4_PROMM</name>
<accession>B9ERG4</accession>
<evidence type="ECO:0000313" key="2">
    <source>
        <dbReference type="Proteomes" id="UP000001423"/>
    </source>
</evidence>
<dbReference type="AlphaFoldDB" id="B9ERG4"/>
<protein>
    <submittedName>
        <fullName evidence="1">Uncharacterized protein</fullName>
    </submittedName>
</protein>
<gene>
    <name evidence="1" type="ordered locus">PMT_2341</name>
</gene>
<reference evidence="1 2" key="1">
    <citation type="journal article" date="2003" name="Nature">
        <title>Genome divergence in two Prochlorococcus ecotypes reflects oceanic niche differentiation.</title>
        <authorList>
            <person name="Rocap G."/>
            <person name="Larimer F.W."/>
            <person name="Lamerdin J.E."/>
            <person name="Malfatti S."/>
            <person name="Chain P."/>
            <person name="Ahlgren N.A."/>
            <person name="Arellano A."/>
            <person name="Coleman M."/>
            <person name="Hauser L."/>
            <person name="Hess W.R."/>
            <person name="Johnson Z.I."/>
            <person name="Land M.L."/>
            <person name="Lindell D."/>
            <person name="Post A.F."/>
            <person name="Regala W."/>
            <person name="Shah M."/>
            <person name="Shaw S.L."/>
            <person name="Steglich C."/>
            <person name="Sullivan M.B."/>
            <person name="Ting C.S."/>
            <person name="Tolonen A."/>
            <person name="Webb E.A."/>
            <person name="Zinser E.R."/>
            <person name="Chisholm S.W."/>
        </authorList>
    </citation>
    <scope>NUCLEOTIDE SEQUENCE [LARGE SCALE GENOMIC DNA]</scope>
    <source>
        <strain evidence="2">MIT 9313</strain>
    </source>
</reference>
<dbReference type="Proteomes" id="UP000001423">
    <property type="component" value="Chromosome"/>
</dbReference>
<sequence>MNTIKLSAVHYQMLLELSKKKHIKPLDYLEELIQEVFNRK</sequence>
<dbReference type="EMBL" id="BX548175">
    <property type="protein sequence ID" value="CAX31860.1"/>
    <property type="molecule type" value="Genomic_DNA"/>
</dbReference>
<dbReference type="KEGG" id="pmt:PMT_2341"/>
<keyword evidence="2" id="KW-1185">Reference proteome</keyword>
<proteinExistence type="predicted"/>
<dbReference type="HOGENOM" id="CLU_218102_0_0_3"/>